<comment type="caution">
    <text evidence="1">The sequence shown here is derived from an EMBL/GenBank/DDBJ whole genome shotgun (WGS) entry which is preliminary data.</text>
</comment>
<evidence type="ECO:0000313" key="2">
    <source>
        <dbReference type="Proteomes" id="UP001186944"/>
    </source>
</evidence>
<feature type="non-terminal residue" evidence="1">
    <location>
        <position position="1"/>
    </location>
</feature>
<name>A0AA88Y8W2_PINIB</name>
<proteinExistence type="predicted"/>
<dbReference type="AlphaFoldDB" id="A0AA88Y8W2"/>
<dbReference type="Proteomes" id="UP001186944">
    <property type="component" value="Unassembled WGS sequence"/>
</dbReference>
<gene>
    <name evidence="1" type="ORF">FSP39_002672</name>
</gene>
<dbReference type="EMBL" id="VSWD01000008">
    <property type="protein sequence ID" value="KAK3094509.1"/>
    <property type="molecule type" value="Genomic_DNA"/>
</dbReference>
<keyword evidence="2" id="KW-1185">Reference proteome</keyword>
<reference evidence="1" key="1">
    <citation type="submission" date="2019-08" db="EMBL/GenBank/DDBJ databases">
        <title>The improved chromosome-level genome for the pearl oyster Pinctada fucata martensii using PacBio sequencing and Hi-C.</title>
        <authorList>
            <person name="Zheng Z."/>
        </authorList>
    </citation>
    <scope>NUCLEOTIDE SEQUENCE</scope>
    <source>
        <strain evidence="1">ZZ-2019</strain>
        <tissue evidence="1">Adductor muscle</tissue>
    </source>
</reference>
<evidence type="ECO:0000313" key="1">
    <source>
        <dbReference type="EMBL" id="KAK3094509.1"/>
    </source>
</evidence>
<sequence>KRIFCNTFCGCGNCGKRSDPNSVKRNTLSEPVSFKEEEPSKPKRLYCNPWGCGNVRKRTILSKFLKSLRYGKEDESDDFLRKFDGDNDVLSSLE</sequence>
<accession>A0AA88Y8W2</accession>
<protein>
    <submittedName>
        <fullName evidence="1">Uncharacterized protein</fullName>
    </submittedName>
</protein>
<organism evidence="1 2">
    <name type="scientific">Pinctada imbricata</name>
    <name type="common">Atlantic pearl-oyster</name>
    <name type="synonym">Pinctada martensii</name>
    <dbReference type="NCBI Taxonomy" id="66713"/>
    <lineage>
        <taxon>Eukaryota</taxon>
        <taxon>Metazoa</taxon>
        <taxon>Spiralia</taxon>
        <taxon>Lophotrochozoa</taxon>
        <taxon>Mollusca</taxon>
        <taxon>Bivalvia</taxon>
        <taxon>Autobranchia</taxon>
        <taxon>Pteriomorphia</taxon>
        <taxon>Pterioida</taxon>
        <taxon>Pterioidea</taxon>
        <taxon>Pteriidae</taxon>
        <taxon>Pinctada</taxon>
    </lineage>
</organism>